<gene>
    <name evidence="12" type="ORF">E2R48_00890</name>
    <name evidence="11" type="ORF">JFL49_00335</name>
</gene>
<dbReference type="EMBL" id="CP066558">
    <property type="protein sequence ID" value="QQF82405.1"/>
    <property type="molecule type" value="Genomic_DNA"/>
</dbReference>
<feature type="domain" description="Tetrapyrrole biosynthesis uroporphyrinogen III synthase" evidence="10">
    <location>
        <begin position="14"/>
        <end position="240"/>
    </location>
</feature>
<keyword evidence="5 9" id="KW-0627">Porphyrin biosynthesis</keyword>
<evidence type="ECO:0000313" key="11">
    <source>
        <dbReference type="EMBL" id="QQF82405.1"/>
    </source>
</evidence>
<dbReference type="GO" id="GO:0004852">
    <property type="term" value="F:uroporphyrinogen-III synthase activity"/>
    <property type="evidence" value="ECO:0007669"/>
    <property type="project" value="UniProtKB-UniRule"/>
</dbReference>
<proteinExistence type="inferred from homology"/>
<evidence type="ECO:0000256" key="5">
    <source>
        <dbReference type="ARBA" id="ARBA00023244"/>
    </source>
</evidence>
<comment type="similarity">
    <text evidence="2 9">Belongs to the uroporphyrinogen-III synthase family.</text>
</comment>
<evidence type="ECO:0000256" key="2">
    <source>
        <dbReference type="ARBA" id="ARBA00008133"/>
    </source>
</evidence>
<sequence length="246" mass="27670">MAVLITRPGERGERLVEMLNKAGIMALHLPLISIIAGQELNRLPNKLQQLNCGDYVVAVSKNAVEYAQKTLSAVGFCWRSDLYYFTVGQRTAEYFASQIENSVYYPVEQESSEGLLNLPQMQDLQARNILILRANGGREFFTEQAILRGAKVETLECYQRMPIEYNKLEKISLCQRIGVDTIVVTSQEMLNYLVKLVPTNETGWLFSCRLVTVSQRIAALAKSVGWTNIVVADKADNLSLFLALQQ</sequence>
<evidence type="ECO:0000256" key="1">
    <source>
        <dbReference type="ARBA" id="ARBA00004772"/>
    </source>
</evidence>
<evidence type="ECO:0000313" key="14">
    <source>
        <dbReference type="Proteomes" id="UP000595373"/>
    </source>
</evidence>
<dbReference type="GO" id="GO:0006782">
    <property type="term" value="P:protoporphyrinogen IX biosynthetic process"/>
    <property type="evidence" value="ECO:0007669"/>
    <property type="project" value="UniProtKB-UniRule"/>
</dbReference>
<dbReference type="GO" id="GO:0006780">
    <property type="term" value="P:uroporphyrinogen III biosynthetic process"/>
    <property type="evidence" value="ECO:0007669"/>
    <property type="project" value="UniProtKB-UniRule"/>
</dbReference>
<dbReference type="Proteomes" id="UP000297565">
    <property type="component" value="Unassembled WGS sequence"/>
</dbReference>
<evidence type="ECO:0000256" key="3">
    <source>
        <dbReference type="ARBA" id="ARBA00013109"/>
    </source>
</evidence>
<comment type="function">
    <text evidence="6 9">Catalyzes cyclization of the linear tetrapyrrole, hydroxymethylbilane, to the macrocyclic uroporphyrinogen III.</text>
</comment>
<dbReference type="InterPro" id="IPR036108">
    <property type="entry name" value="4pyrrol_syn_uPrphyn_synt_sf"/>
</dbReference>
<comment type="catalytic activity">
    <reaction evidence="8 9">
        <text>hydroxymethylbilane = uroporphyrinogen III + H2O</text>
        <dbReference type="Rhea" id="RHEA:18965"/>
        <dbReference type="ChEBI" id="CHEBI:15377"/>
        <dbReference type="ChEBI" id="CHEBI:57308"/>
        <dbReference type="ChEBI" id="CHEBI:57845"/>
        <dbReference type="EC" id="4.2.1.75"/>
    </reaction>
</comment>
<keyword evidence="14" id="KW-1185">Reference proteome</keyword>
<evidence type="ECO:0000256" key="7">
    <source>
        <dbReference type="ARBA" id="ARBA00040167"/>
    </source>
</evidence>
<organism evidence="11 14">
    <name type="scientific">Histophilus somni</name>
    <name type="common">Haemophilus somnus</name>
    <dbReference type="NCBI Taxonomy" id="731"/>
    <lineage>
        <taxon>Bacteria</taxon>
        <taxon>Pseudomonadati</taxon>
        <taxon>Pseudomonadota</taxon>
        <taxon>Gammaproteobacteria</taxon>
        <taxon>Pasteurellales</taxon>
        <taxon>Pasteurellaceae</taxon>
        <taxon>Histophilus</taxon>
    </lineage>
</organism>
<dbReference type="CDD" id="cd06578">
    <property type="entry name" value="HemD"/>
    <property type="match status" value="1"/>
</dbReference>
<dbReference type="InterPro" id="IPR039793">
    <property type="entry name" value="UROS/Hem4"/>
</dbReference>
<dbReference type="Proteomes" id="UP000595373">
    <property type="component" value="Chromosome"/>
</dbReference>
<evidence type="ECO:0000256" key="4">
    <source>
        <dbReference type="ARBA" id="ARBA00023239"/>
    </source>
</evidence>
<protein>
    <recommendedName>
        <fullName evidence="7 9">Uroporphyrinogen-III synthase</fullName>
        <ecNumber evidence="3 9">4.2.1.75</ecNumber>
    </recommendedName>
</protein>
<name>A0A9Q6YZQ2_HISSO</name>
<dbReference type="RefSeq" id="WP_041603898.1">
    <property type="nucleotide sequence ID" value="NZ_CP018802.1"/>
</dbReference>
<evidence type="ECO:0000256" key="6">
    <source>
        <dbReference type="ARBA" id="ARBA00037589"/>
    </source>
</evidence>
<dbReference type="InterPro" id="IPR003754">
    <property type="entry name" value="4pyrrol_synth_uPrphyn_synth"/>
</dbReference>
<dbReference type="AlphaFoldDB" id="A0A9Q6YZQ2"/>
<dbReference type="Pfam" id="PF02602">
    <property type="entry name" value="HEM4"/>
    <property type="match status" value="1"/>
</dbReference>
<evidence type="ECO:0000256" key="8">
    <source>
        <dbReference type="ARBA" id="ARBA00048617"/>
    </source>
</evidence>
<reference evidence="12 13" key="1">
    <citation type="submission" date="2019-03" db="EMBL/GenBank/DDBJ databases">
        <title>Horizontal Gene Transfer Machinery in Histophilus somni.</title>
        <authorList>
            <person name="Mostafa Nazari M."/>
            <person name="Liljebjelke K."/>
        </authorList>
    </citation>
    <scope>NUCLEOTIDE SEQUENCE [LARGE SCALE GENOMIC DNA]</scope>
    <source>
        <strain evidence="12 13">UOC-EPH-KLM-04</strain>
    </source>
</reference>
<comment type="pathway">
    <text evidence="1 9">Porphyrin-containing compound metabolism; protoporphyrin-IX biosynthesis; coproporphyrinogen-III from 5-aminolevulinate: step 3/4.</text>
</comment>
<evidence type="ECO:0000259" key="10">
    <source>
        <dbReference type="Pfam" id="PF02602"/>
    </source>
</evidence>
<dbReference type="PANTHER" id="PTHR38042:SF1">
    <property type="entry name" value="UROPORPHYRINOGEN-III SYNTHASE, CHLOROPLASTIC"/>
    <property type="match status" value="1"/>
</dbReference>
<dbReference type="PANTHER" id="PTHR38042">
    <property type="entry name" value="UROPORPHYRINOGEN-III SYNTHASE, CHLOROPLASTIC"/>
    <property type="match status" value="1"/>
</dbReference>
<dbReference type="OrthoDB" id="9787650at2"/>
<evidence type="ECO:0000313" key="13">
    <source>
        <dbReference type="Proteomes" id="UP000297565"/>
    </source>
</evidence>
<reference evidence="11 14" key="2">
    <citation type="submission" date="2020-12" db="EMBL/GenBank/DDBJ databases">
        <title>ASc-MMNZ-VFA-070.</title>
        <authorList>
            <person name="Schryvers A."/>
            <person name="Mostafa Nazari M."/>
            <person name="Farshchi Andisi V."/>
            <person name="Timsit E."/>
            <person name="Walter Morck D."/>
        </authorList>
    </citation>
    <scope>NUCLEOTIDE SEQUENCE [LARGE SCALE GENOMIC DNA]</scope>
    <source>
        <strain evidence="11 14">ASc-MMNZ-VFA-070</strain>
    </source>
</reference>
<evidence type="ECO:0000256" key="9">
    <source>
        <dbReference type="RuleBase" id="RU366031"/>
    </source>
</evidence>
<accession>A0A9Q6YZQ2</accession>
<evidence type="ECO:0000313" key="12">
    <source>
        <dbReference type="EMBL" id="TEW31450.1"/>
    </source>
</evidence>
<dbReference type="Gene3D" id="3.40.50.10090">
    <property type="match status" value="2"/>
</dbReference>
<dbReference type="EMBL" id="SNRV01000001">
    <property type="protein sequence ID" value="TEW31450.1"/>
    <property type="molecule type" value="Genomic_DNA"/>
</dbReference>
<dbReference type="SUPFAM" id="SSF69618">
    <property type="entry name" value="HemD-like"/>
    <property type="match status" value="1"/>
</dbReference>
<keyword evidence="4 9" id="KW-0456">Lyase</keyword>
<dbReference type="EC" id="4.2.1.75" evidence="3 9"/>